<keyword evidence="2" id="KW-1185">Reference proteome</keyword>
<proteinExistence type="predicted"/>
<gene>
    <name evidence="1" type="ORF">DFQ45_11092</name>
</gene>
<reference evidence="1 2" key="1">
    <citation type="submission" date="2019-03" db="EMBL/GenBank/DDBJ databases">
        <title>Genomic Encyclopedia of Type Strains, Phase IV (KMG-IV): sequencing the most valuable type-strain genomes for metagenomic binning, comparative biology and taxonomic classification.</title>
        <authorList>
            <person name="Goeker M."/>
        </authorList>
    </citation>
    <scope>NUCLEOTIDE SEQUENCE [LARGE SCALE GENOMIC DNA]</scope>
    <source>
        <strain evidence="1 2">DSM 28679</strain>
    </source>
</reference>
<dbReference type="AlphaFoldDB" id="A0A4V3D4M7"/>
<dbReference type="Proteomes" id="UP000294575">
    <property type="component" value="Unassembled WGS sequence"/>
</dbReference>
<dbReference type="RefSeq" id="WP_240622540.1">
    <property type="nucleotide sequence ID" value="NZ_LNJZ01000009.1"/>
</dbReference>
<comment type="caution">
    <text evidence="1">The sequence shown here is derived from an EMBL/GenBank/DDBJ whole genome shotgun (WGS) entry which is preliminary data.</text>
</comment>
<evidence type="ECO:0000313" key="1">
    <source>
        <dbReference type="EMBL" id="TDQ36877.1"/>
    </source>
</evidence>
<sequence length="97" mass="11106">MFEYEDDDVAGQDEDDQVRQQLVEAIENQLLATDPACVQAVLNKLTLVGMEREEVVEMMAYVLAVEIRQSLQQERGFDAGNYERMLRELPELPADET</sequence>
<dbReference type="EMBL" id="SNYK01000010">
    <property type="protein sequence ID" value="TDQ36877.1"/>
    <property type="molecule type" value="Genomic_DNA"/>
</dbReference>
<name>A0A4V3D4M7_9GAMM</name>
<accession>A0A4V3D4M7</accession>
<organism evidence="1 2">
    <name type="scientific">Thiopseudomonas denitrificans</name>
    <dbReference type="NCBI Taxonomy" id="1501432"/>
    <lineage>
        <taxon>Bacteria</taxon>
        <taxon>Pseudomonadati</taxon>
        <taxon>Pseudomonadota</taxon>
        <taxon>Gammaproteobacteria</taxon>
        <taxon>Pseudomonadales</taxon>
        <taxon>Pseudomonadaceae</taxon>
        <taxon>Thiopseudomonas</taxon>
    </lineage>
</organism>
<protein>
    <submittedName>
        <fullName evidence="1">Uncharacterized protein</fullName>
    </submittedName>
</protein>
<evidence type="ECO:0000313" key="2">
    <source>
        <dbReference type="Proteomes" id="UP000294575"/>
    </source>
</evidence>